<evidence type="ECO:0000256" key="1">
    <source>
        <dbReference type="SAM" id="MobiDB-lite"/>
    </source>
</evidence>
<proteinExistence type="predicted"/>
<evidence type="ECO:0000313" key="4">
    <source>
        <dbReference type="Proteomes" id="UP000034793"/>
    </source>
</evidence>
<keyword evidence="2" id="KW-1133">Transmembrane helix</keyword>
<name>A0A0G0SW04_9BACT</name>
<dbReference type="Pfam" id="PF18898">
    <property type="entry name" value="DUF5654"/>
    <property type="match status" value="1"/>
</dbReference>
<reference evidence="3 4" key="1">
    <citation type="journal article" date="2015" name="Nature">
        <title>rRNA introns, odd ribosomes, and small enigmatic genomes across a large radiation of phyla.</title>
        <authorList>
            <person name="Brown C.T."/>
            <person name="Hug L.A."/>
            <person name="Thomas B.C."/>
            <person name="Sharon I."/>
            <person name="Castelle C.J."/>
            <person name="Singh A."/>
            <person name="Wilkins M.J."/>
            <person name="Williams K.H."/>
            <person name="Banfield J.F."/>
        </authorList>
    </citation>
    <scope>NUCLEOTIDE SEQUENCE [LARGE SCALE GENOMIC DNA]</scope>
</reference>
<feature type="transmembrane region" description="Helical" evidence="2">
    <location>
        <begin position="42"/>
        <end position="59"/>
    </location>
</feature>
<dbReference type="Proteomes" id="UP000034793">
    <property type="component" value="Unassembled WGS sequence"/>
</dbReference>
<keyword evidence="2" id="KW-0472">Membrane</keyword>
<accession>A0A0G0SW04</accession>
<dbReference type="AlphaFoldDB" id="A0A0G0SW04"/>
<dbReference type="EMBL" id="LBXL01000022">
    <property type="protein sequence ID" value="KKR29782.1"/>
    <property type="molecule type" value="Genomic_DNA"/>
</dbReference>
<feature type="region of interest" description="Disordered" evidence="1">
    <location>
        <begin position="1"/>
        <end position="20"/>
    </location>
</feature>
<feature type="transmembrane region" description="Helical" evidence="2">
    <location>
        <begin position="79"/>
        <end position="99"/>
    </location>
</feature>
<evidence type="ECO:0000256" key="2">
    <source>
        <dbReference type="SAM" id="Phobius"/>
    </source>
</evidence>
<gene>
    <name evidence="3" type="ORF">UT61_C0022G0010</name>
</gene>
<dbReference type="InterPro" id="IPR043713">
    <property type="entry name" value="DUF5654"/>
</dbReference>
<protein>
    <submittedName>
        <fullName evidence="3">Uncharacterized protein</fullName>
    </submittedName>
</protein>
<comment type="caution">
    <text evidence="3">The sequence shown here is derived from an EMBL/GenBank/DDBJ whole genome shotgun (WGS) entry which is preliminary data.</text>
</comment>
<dbReference type="PATRIC" id="fig|1618552.3.peg.678"/>
<organism evidence="3 4">
    <name type="scientific">Candidatus Woesebacteria bacterium GW2011_GWA1_39_8</name>
    <dbReference type="NCBI Taxonomy" id="1618552"/>
    <lineage>
        <taxon>Bacteria</taxon>
        <taxon>Candidatus Woeseibacteriota</taxon>
    </lineage>
</organism>
<keyword evidence="2" id="KW-0812">Transmembrane</keyword>
<evidence type="ECO:0000313" key="3">
    <source>
        <dbReference type="EMBL" id="KKR29782.1"/>
    </source>
</evidence>
<sequence>MAAKNKVEKETSHEKEVNKQKGIEKSLISEAKEFKKEFADKLLKLVTSGFGLVAALAWNELIKEVIALYIEPIFGKDSGLISLLIYAMVVTFLAVVVTYQLSKIAGKEKED</sequence>